<feature type="region of interest" description="Disordered" evidence="1">
    <location>
        <begin position="905"/>
        <end position="927"/>
    </location>
</feature>
<dbReference type="PANTHER" id="PTHR15696:SF0">
    <property type="entry name" value="TELOMERASE-BINDING PROTEIN EST1A"/>
    <property type="match status" value="1"/>
</dbReference>
<feature type="compositionally biased region" description="Pro residues" evidence="1">
    <location>
        <begin position="51"/>
        <end position="64"/>
    </location>
</feature>
<accession>A0A9P5MUC2</accession>
<feature type="compositionally biased region" description="Low complexity" evidence="1">
    <location>
        <begin position="208"/>
        <end position="219"/>
    </location>
</feature>
<feature type="region of interest" description="Disordered" evidence="1">
    <location>
        <begin position="637"/>
        <end position="675"/>
    </location>
</feature>
<feature type="compositionally biased region" description="Basic and acidic residues" evidence="1">
    <location>
        <begin position="225"/>
        <end position="234"/>
    </location>
</feature>
<evidence type="ECO:0000256" key="1">
    <source>
        <dbReference type="SAM" id="MobiDB-lite"/>
    </source>
</evidence>
<dbReference type="CDD" id="cd09880">
    <property type="entry name" value="PIN_Smg5-6-like"/>
    <property type="match status" value="1"/>
</dbReference>
<feature type="compositionally biased region" description="Basic and acidic residues" evidence="1">
    <location>
        <begin position="149"/>
        <end position="171"/>
    </location>
</feature>
<evidence type="ECO:0000313" key="4">
    <source>
        <dbReference type="Proteomes" id="UP000759537"/>
    </source>
</evidence>
<dbReference type="GO" id="GO:0042162">
    <property type="term" value="F:telomeric DNA binding"/>
    <property type="evidence" value="ECO:0007669"/>
    <property type="project" value="TreeGrafter"/>
</dbReference>
<feature type="compositionally biased region" description="Basic residues" evidence="1">
    <location>
        <begin position="32"/>
        <end position="41"/>
    </location>
</feature>
<feature type="region of interest" description="Disordered" evidence="1">
    <location>
        <begin position="208"/>
        <end position="235"/>
    </location>
</feature>
<feature type="region of interest" description="Disordered" evidence="1">
    <location>
        <begin position="431"/>
        <end position="450"/>
    </location>
</feature>
<dbReference type="AlphaFoldDB" id="A0A9P5MUC2"/>
<dbReference type="SMART" id="SM00670">
    <property type="entry name" value="PINc"/>
    <property type="match status" value="1"/>
</dbReference>
<dbReference type="OrthoDB" id="2017974at2759"/>
<dbReference type="InterPro" id="IPR045153">
    <property type="entry name" value="Est1/Ebs1-like"/>
</dbReference>
<dbReference type="SUPFAM" id="SSF48452">
    <property type="entry name" value="TPR-like"/>
    <property type="match status" value="1"/>
</dbReference>
<organism evidence="3 4">
    <name type="scientific">Russula ochroleuca</name>
    <dbReference type="NCBI Taxonomy" id="152965"/>
    <lineage>
        <taxon>Eukaryota</taxon>
        <taxon>Fungi</taxon>
        <taxon>Dikarya</taxon>
        <taxon>Basidiomycota</taxon>
        <taxon>Agaricomycotina</taxon>
        <taxon>Agaricomycetes</taxon>
        <taxon>Russulales</taxon>
        <taxon>Russulaceae</taxon>
        <taxon>Russula</taxon>
    </lineage>
</organism>
<dbReference type="Gene3D" id="3.40.50.1010">
    <property type="entry name" value="5'-nuclease"/>
    <property type="match status" value="1"/>
</dbReference>
<dbReference type="Gene3D" id="1.25.40.10">
    <property type="entry name" value="Tetratricopeptide repeat domain"/>
    <property type="match status" value="1"/>
</dbReference>
<dbReference type="GO" id="GO:0070034">
    <property type="term" value="F:telomerase RNA binding"/>
    <property type="evidence" value="ECO:0007669"/>
    <property type="project" value="TreeGrafter"/>
</dbReference>
<dbReference type="GO" id="GO:0000184">
    <property type="term" value="P:nuclear-transcribed mRNA catabolic process, nonsense-mediated decay"/>
    <property type="evidence" value="ECO:0007669"/>
    <property type="project" value="TreeGrafter"/>
</dbReference>
<feature type="compositionally biased region" description="Polar residues" evidence="1">
    <location>
        <begin position="662"/>
        <end position="675"/>
    </location>
</feature>
<gene>
    <name evidence="3" type="ORF">DFH94DRAFT_746706</name>
</gene>
<evidence type="ECO:0000313" key="3">
    <source>
        <dbReference type="EMBL" id="KAF8478961.1"/>
    </source>
</evidence>
<dbReference type="InterPro" id="IPR018834">
    <property type="entry name" value="DNA/RNA-bd_Est1-type"/>
</dbReference>
<dbReference type="Proteomes" id="UP000759537">
    <property type="component" value="Unassembled WGS sequence"/>
</dbReference>
<feature type="region of interest" description="Disordered" evidence="1">
    <location>
        <begin position="1"/>
        <end position="192"/>
    </location>
</feature>
<comment type="caution">
    <text evidence="3">The sequence shown here is derived from an EMBL/GenBank/DDBJ whole genome shotgun (WGS) entry which is preliminary data.</text>
</comment>
<evidence type="ECO:0000259" key="2">
    <source>
        <dbReference type="SMART" id="SM00670"/>
    </source>
</evidence>
<dbReference type="InterPro" id="IPR011990">
    <property type="entry name" value="TPR-like_helical_dom_sf"/>
</dbReference>
<dbReference type="Pfam" id="PF13638">
    <property type="entry name" value="PIN_4"/>
    <property type="match status" value="1"/>
</dbReference>
<sequence>MQHVSPSRPSTKPHREKDVAPVPTDIAEKMIALKRKQANHVRVKDRTERPIVPPQGPPSPPRRPQPSSGQSPPPAMLLTRTEPDSSEFSRVLRLSPTQKAPPHMPVHNKQQGKLFNPDTDPIPMRRPAEPEASSESAGSSYAPRTPADSSRHNNRDASNHRQLFDPRKHDPVSFSAAQARKPAPKSSGDYASVSSVSSYAQSVVSSSFTLSSGTTDGSSAPSSIFDHKPRDESKTNAFSNQLKKLYRDISHLETRLLTDSGEPQDESRVVIKGGASAGTDELEKARWKNAIKEHKRLSEMMLNLLEISLASGVPASLRNIPDKYNIIIRLWTNCFYRLLENLRRSSLTSKIALEYLQEFIYYAYTFYTALLERNTFSDYRAGWLEALGDLARYRIVIAAMVPTAHHGSSSLTTAAVNGGFRTSPVGSTMSLSGAMSTTSSEKHPARPCSPTPSVGIVAARLMELEPEKDRWRRIARDWYAQVVAEVPGHGKLHHHLGLLSREAEGEELRAVYHFVKSMIATHPFETARESVLPLWSPAAQARRSAPDARAPELFVFLHGMLFTKIQLDDFSATLARLLERLSIEEPEAREWTMMAAVNIGALLEYGRSQGVLRRAGVFGQLDRNAAAATVTKVKLARKSQTDERMEVDSDERRRSSDMEALNAQSPSTVQASSVLSDSAASTEQPFAFKMAQELTFSMLAHALRSTRDGPNPYVTVLLTFLQTVLRIPECLAALERAIPWSDLAAFLSKGPRVSSSSAQSDKLGQNSILLEDWAIRGMAWHGRLFQRGYWDGNDDQQMEMEMLDAHCPPVETADGDGMWEDDLGENEKHKPSRATLAWRRTMWASVKIANKVSGFRWDEKRSWWIDGALADKARQWEEEARQAREEEERRKMGRRWVDVDGDQVMDAEDEVTDLSESGSEDDEDDPEEIKVLKARRRYLRSLQQSSMSLPTTSAVRHRRPVRPPRASRNVAVPTQLQLVPGYTVLVLDTNILLSSLPMVASLVQSLRWTVVVPLPAIMELDGLASNANALGDAAKAAIEFVASHVRSHSDGLKVQTSRGNYLSSLSVRAEQIDFDDPDSWERCMDDLILKAAIWQDDHWVDRSALLKVELPGERPKSAAKVVLLSLDRNRELSSLLPLNLF</sequence>
<dbReference type="GO" id="GO:0005697">
    <property type="term" value="C:telomerase holoenzyme complex"/>
    <property type="evidence" value="ECO:0007669"/>
    <property type="project" value="TreeGrafter"/>
</dbReference>
<name>A0A9P5MUC2_9AGAM</name>
<reference evidence="3" key="2">
    <citation type="journal article" date="2020" name="Nat. Commun.">
        <title>Large-scale genome sequencing of mycorrhizal fungi provides insights into the early evolution of symbiotic traits.</title>
        <authorList>
            <person name="Miyauchi S."/>
            <person name="Kiss E."/>
            <person name="Kuo A."/>
            <person name="Drula E."/>
            <person name="Kohler A."/>
            <person name="Sanchez-Garcia M."/>
            <person name="Morin E."/>
            <person name="Andreopoulos B."/>
            <person name="Barry K.W."/>
            <person name="Bonito G."/>
            <person name="Buee M."/>
            <person name="Carver A."/>
            <person name="Chen C."/>
            <person name="Cichocki N."/>
            <person name="Clum A."/>
            <person name="Culley D."/>
            <person name="Crous P.W."/>
            <person name="Fauchery L."/>
            <person name="Girlanda M."/>
            <person name="Hayes R.D."/>
            <person name="Keri Z."/>
            <person name="LaButti K."/>
            <person name="Lipzen A."/>
            <person name="Lombard V."/>
            <person name="Magnuson J."/>
            <person name="Maillard F."/>
            <person name="Murat C."/>
            <person name="Nolan M."/>
            <person name="Ohm R.A."/>
            <person name="Pangilinan J."/>
            <person name="Pereira M.F."/>
            <person name="Perotto S."/>
            <person name="Peter M."/>
            <person name="Pfister S."/>
            <person name="Riley R."/>
            <person name="Sitrit Y."/>
            <person name="Stielow J.B."/>
            <person name="Szollosi G."/>
            <person name="Zifcakova L."/>
            <person name="Stursova M."/>
            <person name="Spatafora J.W."/>
            <person name="Tedersoo L."/>
            <person name="Vaario L.M."/>
            <person name="Yamada A."/>
            <person name="Yan M."/>
            <person name="Wang P."/>
            <person name="Xu J."/>
            <person name="Bruns T."/>
            <person name="Baldrian P."/>
            <person name="Vilgalys R."/>
            <person name="Dunand C."/>
            <person name="Henrissat B."/>
            <person name="Grigoriev I.V."/>
            <person name="Hibbett D."/>
            <person name="Nagy L.G."/>
            <person name="Martin F.M."/>
        </authorList>
    </citation>
    <scope>NUCLEOTIDE SEQUENCE</scope>
    <source>
        <strain evidence="3">Prilba</strain>
    </source>
</reference>
<dbReference type="InterPro" id="IPR002716">
    <property type="entry name" value="PIN_dom"/>
</dbReference>
<feature type="compositionally biased region" description="Polar residues" evidence="1">
    <location>
        <begin position="1"/>
        <end position="10"/>
    </location>
</feature>
<dbReference type="Pfam" id="PF10373">
    <property type="entry name" value="EST1_DNA_bind"/>
    <property type="match status" value="1"/>
</dbReference>
<dbReference type="EMBL" id="WHVB01000010">
    <property type="protein sequence ID" value="KAF8478961.1"/>
    <property type="molecule type" value="Genomic_DNA"/>
</dbReference>
<feature type="region of interest" description="Disordered" evidence="1">
    <location>
        <begin position="949"/>
        <end position="968"/>
    </location>
</feature>
<feature type="domain" description="PIN" evidence="2">
    <location>
        <begin position="983"/>
        <end position="1132"/>
    </location>
</feature>
<feature type="compositionally biased region" description="Low complexity" evidence="1">
    <location>
        <begin position="130"/>
        <end position="144"/>
    </location>
</feature>
<keyword evidence="4" id="KW-1185">Reference proteome</keyword>
<feature type="compositionally biased region" description="Basic and acidic residues" evidence="1">
    <location>
        <begin position="639"/>
        <end position="657"/>
    </location>
</feature>
<dbReference type="PANTHER" id="PTHR15696">
    <property type="entry name" value="SMG-7 SUPPRESSOR WITH MORPHOLOGICAL EFFECT ON GENITALIA PROTEIN 7"/>
    <property type="match status" value="1"/>
</dbReference>
<protein>
    <recommendedName>
        <fullName evidence="2">PIN domain-containing protein</fullName>
    </recommendedName>
</protein>
<proteinExistence type="predicted"/>
<reference evidence="3" key="1">
    <citation type="submission" date="2019-10" db="EMBL/GenBank/DDBJ databases">
        <authorList>
            <consortium name="DOE Joint Genome Institute"/>
            <person name="Kuo A."/>
            <person name="Miyauchi S."/>
            <person name="Kiss E."/>
            <person name="Drula E."/>
            <person name="Kohler A."/>
            <person name="Sanchez-Garcia M."/>
            <person name="Andreopoulos B."/>
            <person name="Barry K.W."/>
            <person name="Bonito G."/>
            <person name="Buee M."/>
            <person name="Carver A."/>
            <person name="Chen C."/>
            <person name="Cichocki N."/>
            <person name="Clum A."/>
            <person name="Culley D."/>
            <person name="Crous P.W."/>
            <person name="Fauchery L."/>
            <person name="Girlanda M."/>
            <person name="Hayes R."/>
            <person name="Keri Z."/>
            <person name="LaButti K."/>
            <person name="Lipzen A."/>
            <person name="Lombard V."/>
            <person name="Magnuson J."/>
            <person name="Maillard F."/>
            <person name="Morin E."/>
            <person name="Murat C."/>
            <person name="Nolan M."/>
            <person name="Ohm R."/>
            <person name="Pangilinan J."/>
            <person name="Pereira M."/>
            <person name="Perotto S."/>
            <person name="Peter M."/>
            <person name="Riley R."/>
            <person name="Sitrit Y."/>
            <person name="Stielow B."/>
            <person name="Szollosi G."/>
            <person name="Zifcakova L."/>
            <person name="Stursova M."/>
            <person name="Spatafora J.W."/>
            <person name="Tedersoo L."/>
            <person name="Vaario L.-M."/>
            <person name="Yamada A."/>
            <person name="Yan M."/>
            <person name="Wang P."/>
            <person name="Xu J."/>
            <person name="Bruns T."/>
            <person name="Baldrian P."/>
            <person name="Vilgalys R."/>
            <person name="Henrissat B."/>
            <person name="Grigoriev I.V."/>
            <person name="Hibbett D."/>
            <person name="Nagy L.G."/>
            <person name="Martin F.M."/>
        </authorList>
    </citation>
    <scope>NUCLEOTIDE SEQUENCE</scope>
    <source>
        <strain evidence="3">Prilba</strain>
    </source>
</reference>